<feature type="signal peptide" evidence="1">
    <location>
        <begin position="1"/>
        <end position="20"/>
    </location>
</feature>
<reference evidence="2" key="1">
    <citation type="submission" date="2021-01" db="EMBL/GenBank/DDBJ databases">
        <authorList>
            <person name="Corre E."/>
            <person name="Pelletier E."/>
            <person name="Niang G."/>
            <person name="Scheremetjew M."/>
            <person name="Finn R."/>
            <person name="Kale V."/>
            <person name="Holt S."/>
            <person name="Cochrane G."/>
            <person name="Meng A."/>
            <person name="Brown T."/>
            <person name="Cohen L."/>
        </authorList>
    </citation>
    <scope>NUCLEOTIDE SEQUENCE</scope>
    <source>
        <strain evidence="2">MM31A-1</strain>
    </source>
</reference>
<accession>A0A7S3V914</accession>
<protein>
    <recommendedName>
        <fullName evidence="3">RxLR effector protein</fullName>
    </recommendedName>
</protein>
<proteinExistence type="predicted"/>
<keyword evidence="1" id="KW-0732">Signal</keyword>
<dbReference type="EMBL" id="HBIO01013270">
    <property type="protein sequence ID" value="CAE0465478.1"/>
    <property type="molecule type" value="Transcribed_RNA"/>
</dbReference>
<evidence type="ECO:0008006" key="3">
    <source>
        <dbReference type="Google" id="ProtNLM"/>
    </source>
</evidence>
<dbReference type="AlphaFoldDB" id="A0A7S3V914"/>
<feature type="chain" id="PRO_5031259346" description="RxLR effector protein" evidence="1">
    <location>
        <begin position="21"/>
        <end position="170"/>
    </location>
</feature>
<evidence type="ECO:0000313" key="2">
    <source>
        <dbReference type="EMBL" id="CAE0465478.1"/>
    </source>
</evidence>
<evidence type="ECO:0000256" key="1">
    <source>
        <dbReference type="SAM" id="SignalP"/>
    </source>
</evidence>
<gene>
    <name evidence="2" type="ORF">CDEB00056_LOCUS10319</name>
</gene>
<name>A0A7S3V914_9STRA</name>
<organism evidence="2">
    <name type="scientific">Chaetoceros debilis</name>
    <dbReference type="NCBI Taxonomy" id="122233"/>
    <lineage>
        <taxon>Eukaryota</taxon>
        <taxon>Sar</taxon>
        <taxon>Stramenopiles</taxon>
        <taxon>Ochrophyta</taxon>
        <taxon>Bacillariophyta</taxon>
        <taxon>Coscinodiscophyceae</taxon>
        <taxon>Chaetocerotophycidae</taxon>
        <taxon>Chaetocerotales</taxon>
        <taxon>Chaetocerotaceae</taxon>
        <taxon>Chaetoceros</taxon>
    </lineage>
</organism>
<sequence>MNQFVYLFVVISNFFLCANAFTNTDSLNIRRTSLLINRERYTTELLMSSDGTLSRKNFFEKTLSLSFFSAAASFGGSSPAHAKSKGEPVTKDSIKAAFQAVRDQLESPDGGVNRLRAMIEKEDFEEIMEFTKYYDLEFRKAKIVKARRLLTSKEVKERGVYTCPTVLHLI</sequence>